<dbReference type="PROSITE" id="PS50893">
    <property type="entry name" value="ABC_TRANSPORTER_2"/>
    <property type="match status" value="1"/>
</dbReference>
<feature type="domain" description="ABC transporter" evidence="5">
    <location>
        <begin position="5"/>
        <end position="212"/>
    </location>
</feature>
<keyword evidence="8" id="KW-1185">Reference proteome</keyword>
<evidence type="ECO:0000256" key="4">
    <source>
        <dbReference type="ARBA" id="ARBA00022840"/>
    </source>
</evidence>
<reference evidence="6" key="2">
    <citation type="submission" date="2015-05" db="EMBL/GenBank/DDBJ databases">
        <authorList>
            <person name="Wang D.B."/>
            <person name="Wang M."/>
        </authorList>
    </citation>
    <scope>NUCLEOTIDE SEQUENCE [LARGE SCALE GENOMIC DNA]</scope>
    <source>
        <strain evidence="6">M72</strain>
    </source>
</reference>
<keyword evidence="3" id="KW-0547">Nucleotide-binding</keyword>
<dbReference type="GO" id="GO:0005524">
    <property type="term" value="F:ATP binding"/>
    <property type="evidence" value="ECO:0007669"/>
    <property type="project" value="UniProtKB-KW"/>
</dbReference>
<dbReference type="EMBL" id="WNAL01000043">
    <property type="protein sequence ID" value="MTR82952.1"/>
    <property type="molecule type" value="Genomic_DNA"/>
</dbReference>
<dbReference type="Pfam" id="PF00005">
    <property type="entry name" value="ABC_tran"/>
    <property type="match status" value="1"/>
</dbReference>
<evidence type="ECO:0000256" key="1">
    <source>
        <dbReference type="ARBA" id="ARBA00005417"/>
    </source>
</evidence>
<dbReference type="Proteomes" id="UP000446657">
    <property type="component" value="Unassembled WGS sequence"/>
</dbReference>
<evidence type="ECO:0000256" key="2">
    <source>
        <dbReference type="ARBA" id="ARBA00022448"/>
    </source>
</evidence>
<dbReference type="RefSeq" id="WP_055068669.1">
    <property type="nucleotide sequence ID" value="NZ_CP173697.1"/>
</dbReference>
<dbReference type="EMBL" id="CVRR01000060">
    <property type="protein sequence ID" value="CRL42282.1"/>
    <property type="molecule type" value="Genomic_DNA"/>
</dbReference>
<evidence type="ECO:0000313" key="7">
    <source>
        <dbReference type="EMBL" id="MTR82952.1"/>
    </source>
</evidence>
<dbReference type="PANTHER" id="PTHR43335:SF4">
    <property type="entry name" value="ABC TRANSPORTER, ATP-BINDING PROTEIN"/>
    <property type="match status" value="1"/>
</dbReference>
<gene>
    <name evidence="7" type="ORF">GMD30_14990</name>
    <name evidence="6" type="ORF">M72_15211</name>
</gene>
<dbReference type="InterPro" id="IPR003439">
    <property type="entry name" value="ABC_transporter-like_ATP-bd"/>
</dbReference>
<dbReference type="SMART" id="SM00382">
    <property type="entry name" value="AAA"/>
    <property type="match status" value="1"/>
</dbReference>
<dbReference type="Gene3D" id="3.40.50.300">
    <property type="entry name" value="P-loop containing nucleotide triphosphate hydrolases"/>
    <property type="match status" value="1"/>
</dbReference>
<evidence type="ECO:0000256" key="3">
    <source>
        <dbReference type="ARBA" id="ARBA00022741"/>
    </source>
</evidence>
<protein>
    <submittedName>
        <fullName evidence="7">ATP-binding cassette domain-containing protein</fullName>
    </submittedName>
</protein>
<comment type="similarity">
    <text evidence="1">Belongs to the ABC transporter superfamily.</text>
</comment>
<dbReference type="GO" id="GO:0016887">
    <property type="term" value="F:ATP hydrolysis activity"/>
    <property type="evidence" value="ECO:0007669"/>
    <property type="project" value="InterPro"/>
</dbReference>
<dbReference type="PROSITE" id="PS00211">
    <property type="entry name" value="ABC_TRANSPORTER_1"/>
    <property type="match status" value="1"/>
</dbReference>
<dbReference type="OrthoDB" id="9809205at2"/>
<reference evidence="8" key="1">
    <citation type="submission" date="2015-05" db="EMBL/GenBank/DDBJ databases">
        <authorList>
            <consortium name="Pathogen Informatics"/>
        </authorList>
    </citation>
    <scope>NUCLEOTIDE SEQUENCE [LARGE SCALE GENOMIC DNA]</scope>
    <source>
        <strain evidence="8">M72</strain>
    </source>
</reference>
<keyword evidence="2" id="KW-0813">Transport</keyword>
<organism evidence="6 8">
    <name type="scientific">Roseburia faecis</name>
    <dbReference type="NCBI Taxonomy" id="301302"/>
    <lineage>
        <taxon>Bacteria</taxon>
        <taxon>Bacillati</taxon>
        <taxon>Bacillota</taxon>
        <taxon>Clostridia</taxon>
        <taxon>Lachnospirales</taxon>
        <taxon>Lachnospiraceae</taxon>
        <taxon>Roseburia</taxon>
    </lineage>
</organism>
<evidence type="ECO:0000313" key="8">
    <source>
        <dbReference type="Proteomes" id="UP000049979"/>
    </source>
</evidence>
<sequence>MENLIEIQDVVKRFGEQTVLDHVSLSVTPGKIYGIIGRNGSGKTVLFKSICGFVLPDAGKILVRGKQVGKDVDIPQGIGIIIEHPGFLRDYSGFQNLKLLARLQKKITDEKIKESIRLVGLDPEDKKKVGKFSLGMRQRLGIAQAIMESPDILILDEPMNGLDKHGVEDMRKLLVQLKEEGTTILVASHNPLDIEILCDEVYEMDAGAITKVH</sequence>
<dbReference type="InterPro" id="IPR003593">
    <property type="entry name" value="AAA+_ATPase"/>
</dbReference>
<reference evidence="7 9" key="3">
    <citation type="journal article" date="2019" name="Nat. Med.">
        <title>A library of human gut bacterial isolates paired with longitudinal multiomics data enables mechanistic microbiome research.</title>
        <authorList>
            <person name="Poyet M."/>
            <person name="Groussin M."/>
            <person name="Gibbons S.M."/>
            <person name="Avila-Pacheco J."/>
            <person name="Jiang X."/>
            <person name="Kearney S.M."/>
            <person name="Perrotta A.R."/>
            <person name="Berdy B."/>
            <person name="Zhao S."/>
            <person name="Lieberman T.D."/>
            <person name="Swanson P.K."/>
            <person name="Smith M."/>
            <person name="Roesemann S."/>
            <person name="Alexander J.E."/>
            <person name="Rich S.A."/>
            <person name="Livny J."/>
            <person name="Vlamakis H."/>
            <person name="Clish C."/>
            <person name="Bullock K."/>
            <person name="Deik A."/>
            <person name="Scott J."/>
            <person name="Pierce K.A."/>
            <person name="Xavier R.J."/>
            <person name="Alm E.J."/>
        </authorList>
    </citation>
    <scope>NUCLEOTIDE SEQUENCE [LARGE SCALE GENOMIC DNA]</scope>
    <source>
        <strain evidence="7 9">BIOML-A1</strain>
    </source>
</reference>
<evidence type="ECO:0000313" key="9">
    <source>
        <dbReference type="Proteomes" id="UP000446657"/>
    </source>
</evidence>
<dbReference type="InterPro" id="IPR027417">
    <property type="entry name" value="P-loop_NTPase"/>
</dbReference>
<accession>A0A0M6WX04</accession>
<name>A0A0M6WX04_9FIRM</name>
<dbReference type="InterPro" id="IPR017871">
    <property type="entry name" value="ABC_transporter-like_CS"/>
</dbReference>
<proteinExistence type="inferred from homology"/>
<evidence type="ECO:0000259" key="5">
    <source>
        <dbReference type="PROSITE" id="PS50893"/>
    </source>
</evidence>
<dbReference type="Proteomes" id="UP000049979">
    <property type="component" value="Unassembled WGS sequence"/>
</dbReference>
<evidence type="ECO:0000313" key="6">
    <source>
        <dbReference type="EMBL" id="CRL42282.1"/>
    </source>
</evidence>
<dbReference type="PANTHER" id="PTHR43335">
    <property type="entry name" value="ABC TRANSPORTER, ATP-BINDING PROTEIN"/>
    <property type="match status" value="1"/>
</dbReference>
<dbReference type="SUPFAM" id="SSF52540">
    <property type="entry name" value="P-loop containing nucleoside triphosphate hydrolases"/>
    <property type="match status" value="1"/>
</dbReference>
<keyword evidence="4 7" id="KW-0067">ATP-binding</keyword>
<dbReference type="AlphaFoldDB" id="A0A0M6WX04"/>